<keyword evidence="2" id="KW-1185">Reference proteome</keyword>
<name>A0A9P6NLA1_9BASI</name>
<evidence type="ECO:0000313" key="2">
    <source>
        <dbReference type="Proteomes" id="UP000886653"/>
    </source>
</evidence>
<dbReference type="EMBL" id="MU167265">
    <property type="protein sequence ID" value="KAG0146103.1"/>
    <property type="molecule type" value="Genomic_DNA"/>
</dbReference>
<accession>A0A9P6NLA1</accession>
<sequence>MKLMMPLGKAHIHLWAKAMKHHGSNPMTVTLVKSTSQQGAVAPVTNFYYYGMPPSTFLNASTIHLSAFAPPYPIGPAIGGRVAWPGPLNPSHVGGPANTLPPPLLLP</sequence>
<gene>
    <name evidence="1" type="ORF">CROQUDRAFT_133300</name>
</gene>
<evidence type="ECO:0000313" key="1">
    <source>
        <dbReference type="EMBL" id="KAG0146103.1"/>
    </source>
</evidence>
<protein>
    <submittedName>
        <fullName evidence="1">Uncharacterized protein</fullName>
    </submittedName>
</protein>
<dbReference type="AlphaFoldDB" id="A0A9P6NLA1"/>
<dbReference type="Proteomes" id="UP000886653">
    <property type="component" value="Unassembled WGS sequence"/>
</dbReference>
<proteinExistence type="predicted"/>
<organism evidence="1 2">
    <name type="scientific">Cronartium quercuum f. sp. fusiforme G11</name>
    <dbReference type="NCBI Taxonomy" id="708437"/>
    <lineage>
        <taxon>Eukaryota</taxon>
        <taxon>Fungi</taxon>
        <taxon>Dikarya</taxon>
        <taxon>Basidiomycota</taxon>
        <taxon>Pucciniomycotina</taxon>
        <taxon>Pucciniomycetes</taxon>
        <taxon>Pucciniales</taxon>
        <taxon>Coleosporiaceae</taxon>
        <taxon>Cronartium</taxon>
    </lineage>
</organism>
<reference evidence="1" key="1">
    <citation type="submission" date="2013-11" db="EMBL/GenBank/DDBJ databases">
        <title>Genome sequence of the fusiform rust pathogen reveals effectors for host alternation and coevolution with pine.</title>
        <authorList>
            <consortium name="DOE Joint Genome Institute"/>
            <person name="Smith K."/>
            <person name="Pendleton A."/>
            <person name="Kubisiak T."/>
            <person name="Anderson C."/>
            <person name="Salamov A."/>
            <person name="Aerts A."/>
            <person name="Riley R."/>
            <person name="Clum A."/>
            <person name="Lindquist E."/>
            <person name="Ence D."/>
            <person name="Campbell M."/>
            <person name="Kronenberg Z."/>
            <person name="Feau N."/>
            <person name="Dhillon B."/>
            <person name="Hamelin R."/>
            <person name="Burleigh J."/>
            <person name="Smith J."/>
            <person name="Yandell M."/>
            <person name="Nelson C."/>
            <person name="Grigoriev I."/>
            <person name="Davis J."/>
        </authorList>
    </citation>
    <scope>NUCLEOTIDE SEQUENCE</scope>
    <source>
        <strain evidence="1">G11</strain>
    </source>
</reference>
<comment type="caution">
    <text evidence="1">The sequence shown here is derived from an EMBL/GenBank/DDBJ whole genome shotgun (WGS) entry which is preliminary data.</text>
</comment>